<organism evidence="4 5">
    <name type="scientific">Heligmosomoides polygyrus</name>
    <name type="common">Parasitic roundworm</name>
    <dbReference type="NCBI Taxonomy" id="6339"/>
    <lineage>
        <taxon>Eukaryota</taxon>
        <taxon>Metazoa</taxon>
        <taxon>Ecdysozoa</taxon>
        <taxon>Nematoda</taxon>
        <taxon>Chromadorea</taxon>
        <taxon>Rhabditida</taxon>
        <taxon>Rhabditina</taxon>
        <taxon>Rhabditomorpha</taxon>
        <taxon>Strongyloidea</taxon>
        <taxon>Heligmosomidae</taxon>
        <taxon>Heligmosomoides</taxon>
    </lineage>
</organism>
<name>A0A183GMS1_HELPZ</name>
<evidence type="ECO:0000313" key="5">
    <source>
        <dbReference type="WBParaSite" id="HPBE_0002399101-mRNA-1"/>
    </source>
</evidence>
<keyword evidence="4" id="KW-1185">Reference proteome</keyword>
<feature type="signal peptide" evidence="2">
    <location>
        <begin position="1"/>
        <end position="29"/>
    </location>
</feature>
<feature type="chain" id="PRO_5044552143" evidence="2">
    <location>
        <begin position="30"/>
        <end position="441"/>
    </location>
</feature>
<evidence type="ECO:0000256" key="1">
    <source>
        <dbReference type="SAM" id="Phobius"/>
    </source>
</evidence>
<keyword evidence="2" id="KW-0732">Signal</keyword>
<keyword evidence="1" id="KW-0812">Transmembrane</keyword>
<keyword evidence="1" id="KW-0472">Membrane</keyword>
<dbReference type="Proteomes" id="UP000050761">
    <property type="component" value="Unassembled WGS sequence"/>
</dbReference>
<dbReference type="WBParaSite" id="HPBE_0002399101-mRNA-1">
    <property type="protein sequence ID" value="HPBE_0002399101-mRNA-1"/>
    <property type="gene ID" value="HPBE_0002399101"/>
</dbReference>
<keyword evidence="1" id="KW-1133">Transmembrane helix</keyword>
<accession>A0A3P8CRB7</accession>
<dbReference type="AlphaFoldDB" id="A0A183GMS1"/>
<dbReference type="EMBL" id="UZAH01035707">
    <property type="protein sequence ID" value="VDP42227.1"/>
    <property type="molecule type" value="Genomic_DNA"/>
</dbReference>
<feature type="transmembrane region" description="Helical" evidence="1">
    <location>
        <begin position="369"/>
        <end position="390"/>
    </location>
</feature>
<evidence type="ECO:0000313" key="4">
    <source>
        <dbReference type="Proteomes" id="UP000050761"/>
    </source>
</evidence>
<evidence type="ECO:0000313" key="3">
    <source>
        <dbReference type="EMBL" id="VDP42227.1"/>
    </source>
</evidence>
<evidence type="ECO:0000256" key="2">
    <source>
        <dbReference type="SAM" id="SignalP"/>
    </source>
</evidence>
<protein>
    <submittedName>
        <fullName evidence="5">Phlebovirus_G2 domain-containing protein</fullName>
    </submittedName>
</protein>
<sequence length="441" mass="49619">MITRSRTSLNFNILTTIVSTLLLIQLNLALNTRCPNGFTLNKTILYATNCAKQGIAIARYTELKEERLCWYPVSCPLGAIRSDFPFNNSSPLCGQPCHCPKWATSCSFSDGSSTTLSELSLVPEGLRNFKPNYVCSFNHSTKCDQEQQIGNFHQVQLFDGSLLIVENLSLSFKDFLDEYDFTCVDRKGWRRRPHDSITGTSGFCKKHQCKARATLFCTYDNPLTLLVINDTESSTSIPIQAWGTISKAFYGFPRKPRATGGHINSDRSIVKTTCSTGGISLQSDNSLDVAEVCINNYCIFLKNVTSETLLFPNSLVMYDYEASIKLWKNGNISNDDKLACKAQPICELLHCHACWERLYNRKCWTYSDIILLMFGIAAVVIILPTAYIVVKIILTTLSFITTVFGNFNPIRSGNYTSTYNFHYNEKMKPPPPTSDYYPDTP</sequence>
<accession>A0A183GMS1</accession>
<proteinExistence type="predicted"/>
<reference evidence="3 4" key="1">
    <citation type="submission" date="2018-11" db="EMBL/GenBank/DDBJ databases">
        <authorList>
            <consortium name="Pathogen Informatics"/>
        </authorList>
    </citation>
    <scope>NUCLEOTIDE SEQUENCE [LARGE SCALE GENOMIC DNA]</scope>
</reference>
<gene>
    <name evidence="3" type="ORF">HPBE_LOCUS23990</name>
</gene>
<reference evidence="5" key="2">
    <citation type="submission" date="2019-09" db="UniProtKB">
        <authorList>
            <consortium name="WormBaseParasite"/>
        </authorList>
    </citation>
    <scope>IDENTIFICATION</scope>
</reference>
<dbReference type="OrthoDB" id="5870116at2759"/>